<accession>A0A0M0LA12</accession>
<evidence type="ECO:0000259" key="1">
    <source>
        <dbReference type="Pfam" id="PF02627"/>
    </source>
</evidence>
<evidence type="ECO:0000313" key="3">
    <source>
        <dbReference type="Proteomes" id="UP000037558"/>
    </source>
</evidence>
<dbReference type="STRING" id="284581.AMD01_05700"/>
<dbReference type="SUPFAM" id="SSF69118">
    <property type="entry name" value="AhpD-like"/>
    <property type="match status" value="1"/>
</dbReference>
<dbReference type="PATRIC" id="fig|284581.3.peg.4533"/>
<protein>
    <submittedName>
        <fullName evidence="2">Carboxymuconolactone decarboxylase</fullName>
    </submittedName>
</protein>
<dbReference type="PANTHER" id="PTHR33570">
    <property type="entry name" value="4-CARBOXYMUCONOLACTONE DECARBOXYLASE FAMILY PROTEIN"/>
    <property type="match status" value="1"/>
</dbReference>
<dbReference type="GO" id="GO:0051920">
    <property type="term" value="F:peroxiredoxin activity"/>
    <property type="evidence" value="ECO:0007669"/>
    <property type="project" value="InterPro"/>
</dbReference>
<name>A0A0M0LA12_9BACI</name>
<proteinExistence type="predicted"/>
<gene>
    <name evidence="2" type="ORF">AMD01_05700</name>
</gene>
<comment type="caution">
    <text evidence="2">The sequence shown here is derived from an EMBL/GenBank/DDBJ whole genome shotgun (WGS) entry which is preliminary data.</text>
</comment>
<dbReference type="Pfam" id="PF02627">
    <property type="entry name" value="CMD"/>
    <property type="match status" value="1"/>
</dbReference>
<dbReference type="OrthoDB" id="9802489at2"/>
<dbReference type="Proteomes" id="UP000037558">
    <property type="component" value="Unassembled WGS sequence"/>
</dbReference>
<organism evidence="2 3">
    <name type="scientific">Priestia koreensis</name>
    <dbReference type="NCBI Taxonomy" id="284581"/>
    <lineage>
        <taxon>Bacteria</taxon>
        <taxon>Bacillati</taxon>
        <taxon>Bacillota</taxon>
        <taxon>Bacilli</taxon>
        <taxon>Bacillales</taxon>
        <taxon>Bacillaceae</taxon>
        <taxon>Priestia</taxon>
    </lineage>
</organism>
<sequence length="130" mass="14370">MNQRYENGWNKLMEVDGEGGKRVIESLKDLAPDIGKYVIEFAFGDIYTRTGISLQQKQLVTIASLTTQGGCEPQLIVHIHAALNVGLTPNEIVEAITHCIPYTGFPRVLNAVLVAKQVFEERGLSVDTKE</sequence>
<dbReference type="Gene3D" id="1.20.1290.10">
    <property type="entry name" value="AhpD-like"/>
    <property type="match status" value="1"/>
</dbReference>
<dbReference type="InterPro" id="IPR052512">
    <property type="entry name" value="4CMD/NDH-1_regulator"/>
</dbReference>
<keyword evidence="3" id="KW-1185">Reference proteome</keyword>
<reference evidence="3" key="1">
    <citation type="submission" date="2015-08" db="EMBL/GenBank/DDBJ databases">
        <title>Fjat-14210 dsm16467.</title>
        <authorList>
            <person name="Liu B."/>
            <person name="Wang J."/>
            <person name="Zhu Y."/>
            <person name="Liu G."/>
            <person name="Chen Q."/>
            <person name="Chen Z."/>
            <person name="Lan J."/>
            <person name="Che J."/>
            <person name="Ge C."/>
            <person name="Shi H."/>
            <person name="Pan Z."/>
            <person name="Liu X."/>
        </authorList>
    </citation>
    <scope>NUCLEOTIDE SEQUENCE [LARGE SCALE GENOMIC DNA]</scope>
    <source>
        <strain evidence="3">DSM 16467</strain>
    </source>
</reference>
<dbReference type="EMBL" id="LILC01000007">
    <property type="protein sequence ID" value="KOO47697.1"/>
    <property type="molecule type" value="Genomic_DNA"/>
</dbReference>
<dbReference type="InterPro" id="IPR029032">
    <property type="entry name" value="AhpD-like"/>
</dbReference>
<feature type="domain" description="Carboxymuconolactone decarboxylase-like" evidence="1">
    <location>
        <begin position="32"/>
        <end position="116"/>
    </location>
</feature>
<evidence type="ECO:0000313" key="2">
    <source>
        <dbReference type="EMBL" id="KOO47697.1"/>
    </source>
</evidence>
<dbReference type="AlphaFoldDB" id="A0A0M0LA12"/>
<dbReference type="PANTHER" id="PTHR33570:SF10">
    <property type="entry name" value="GAMMA-CARBOXYMUCONOLACTONE DECARBOXYLASE"/>
    <property type="match status" value="1"/>
</dbReference>
<dbReference type="InterPro" id="IPR003779">
    <property type="entry name" value="CMD-like"/>
</dbReference>